<proteinExistence type="predicted"/>
<name>A0A8H5MZ92_9HYPO</name>
<feature type="transmembrane region" description="Helical" evidence="1">
    <location>
        <begin position="85"/>
        <end position="104"/>
    </location>
</feature>
<gene>
    <name evidence="2" type="ORF">FNAPI_8434</name>
</gene>
<keyword evidence="3" id="KW-1185">Reference proteome</keyword>
<sequence>MRDIIPDVYQLGISGLCRINGTARKTCTGHFPGALNLTEAVIQDIDNFKHCEPLKWNETLEEVCKNRIRVHIVDYNTAESLDHMLVAFLVLSIITNVASFYVIYRTGAVRHPYTTAIFGLDMMLLFTSFALCFVVMSYEVGPYVEHVPLQKFSEIEMIGPGFWALLGILVMRMTTTPDLLWGIIPLLIPVAGVFGFLVHMKGFFTLVRTAVLTDLSRLATT</sequence>
<accession>A0A8H5MZ92</accession>
<comment type="caution">
    <text evidence="2">The sequence shown here is derived from an EMBL/GenBank/DDBJ whole genome shotgun (WGS) entry which is preliminary data.</text>
</comment>
<dbReference type="EMBL" id="JAAOAO010000323">
    <property type="protein sequence ID" value="KAF5547836.1"/>
    <property type="molecule type" value="Genomic_DNA"/>
</dbReference>
<evidence type="ECO:0000313" key="3">
    <source>
        <dbReference type="Proteomes" id="UP000574317"/>
    </source>
</evidence>
<keyword evidence="1" id="KW-1133">Transmembrane helix</keyword>
<dbReference type="Proteomes" id="UP000574317">
    <property type="component" value="Unassembled WGS sequence"/>
</dbReference>
<organism evidence="2 3">
    <name type="scientific">Fusarium napiforme</name>
    <dbReference type="NCBI Taxonomy" id="42672"/>
    <lineage>
        <taxon>Eukaryota</taxon>
        <taxon>Fungi</taxon>
        <taxon>Dikarya</taxon>
        <taxon>Ascomycota</taxon>
        <taxon>Pezizomycotina</taxon>
        <taxon>Sordariomycetes</taxon>
        <taxon>Hypocreomycetidae</taxon>
        <taxon>Hypocreales</taxon>
        <taxon>Nectriaceae</taxon>
        <taxon>Fusarium</taxon>
        <taxon>Fusarium fujikuroi species complex</taxon>
    </lineage>
</organism>
<evidence type="ECO:0000256" key="1">
    <source>
        <dbReference type="SAM" id="Phobius"/>
    </source>
</evidence>
<feature type="transmembrane region" description="Helical" evidence="1">
    <location>
        <begin position="179"/>
        <end position="198"/>
    </location>
</feature>
<keyword evidence="1" id="KW-0812">Transmembrane</keyword>
<dbReference type="AlphaFoldDB" id="A0A8H5MZ92"/>
<evidence type="ECO:0000313" key="2">
    <source>
        <dbReference type="EMBL" id="KAF5547836.1"/>
    </source>
</evidence>
<reference evidence="2 3" key="1">
    <citation type="submission" date="2020-05" db="EMBL/GenBank/DDBJ databases">
        <title>Identification and distribution of gene clusters putatively required for synthesis of sphingolipid metabolism inhibitors in phylogenetically diverse species of the filamentous fungus Fusarium.</title>
        <authorList>
            <person name="Kim H.-S."/>
            <person name="Busman M."/>
            <person name="Brown D.W."/>
            <person name="Divon H."/>
            <person name="Uhlig S."/>
            <person name="Proctor R.H."/>
        </authorList>
    </citation>
    <scope>NUCLEOTIDE SEQUENCE [LARGE SCALE GENOMIC DNA]</scope>
    <source>
        <strain evidence="2 3">NRRL 25196</strain>
    </source>
</reference>
<protein>
    <submittedName>
        <fullName evidence="2">NADH oxidase</fullName>
    </submittedName>
</protein>
<feature type="transmembrane region" description="Helical" evidence="1">
    <location>
        <begin position="116"/>
        <end position="136"/>
    </location>
</feature>
<keyword evidence="1" id="KW-0472">Membrane</keyword>